<name>A0ACC5R4D6_9HYPH</name>
<gene>
    <name evidence="1" type="ORF">JHL16_14270</name>
</gene>
<dbReference type="Proteomes" id="UP000616151">
    <property type="component" value="Unassembled WGS sequence"/>
</dbReference>
<proteinExistence type="predicted"/>
<dbReference type="EMBL" id="JAENHL010000007">
    <property type="protein sequence ID" value="MBK1867519.1"/>
    <property type="molecule type" value="Genomic_DNA"/>
</dbReference>
<evidence type="ECO:0000313" key="2">
    <source>
        <dbReference type="Proteomes" id="UP000616151"/>
    </source>
</evidence>
<protein>
    <submittedName>
        <fullName evidence="1">Uncharacterized protein</fullName>
    </submittedName>
</protein>
<comment type="caution">
    <text evidence="1">The sequence shown here is derived from an EMBL/GenBank/DDBJ whole genome shotgun (WGS) entry which is preliminary data.</text>
</comment>
<accession>A0ACC5R4D6</accession>
<reference evidence="1" key="1">
    <citation type="submission" date="2021-01" db="EMBL/GenBank/DDBJ databases">
        <authorList>
            <person name="Sun Q."/>
        </authorList>
    </citation>
    <scope>NUCLEOTIDE SEQUENCE</scope>
    <source>
        <strain evidence="1">YIM B02566</strain>
    </source>
</reference>
<evidence type="ECO:0000313" key="1">
    <source>
        <dbReference type="EMBL" id="MBK1867519.1"/>
    </source>
</evidence>
<sequence length="317" mass="34539">MTRGLIVNPLSGKASGKGLELAALLKEHPQIIVRVLANFSQLNPFIAEMAEAGVTDLFISSGDGTVQAIQTEIAERYAPKFLPRLSLLPHGTTNMTAADLGFRNRDVKVQADFIANRQPRVMVTRPTLRVANPRDGRVRHGMFLGTGAVWQATVFCQDVVHGTGLKGEFATFATLASAVAKALFTRANPHDTQRIDRPYPIKLMQDRAAVVDGEHLMLLATTLDKLILGTKPFWGGKNGPIRVSTFPYPVPSITRWLLPLMYGGEGRRVPQGARSVSGRVFEIATSTPFVIDGEFFETPADGPLRVETGPEFAYICG</sequence>
<organism evidence="1 2">
    <name type="scientific">Taklimakanibacter albus</name>
    <dbReference type="NCBI Taxonomy" id="2800327"/>
    <lineage>
        <taxon>Bacteria</taxon>
        <taxon>Pseudomonadati</taxon>
        <taxon>Pseudomonadota</taxon>
        <taxon>Alphaproteobacteria</taxon>
        <taxon>Hyphomicrobiales</taxon>
        <taxon>Aestuariivirgaceae</taxon>
        <taxon>Taklimakanibacter</taxon>
    </lineage>
</organism>
<keyword evidence="2" id="KW-1185">Reference proteome</keyword>